<dbReference type="SMART" id="SM00547">
    <property type="entry name" value="ZnF_RBZ"/>
    <property type="match status" value="1"/>
</dbReference>
<dbReference type="PANTHER" id="PTHR13948:SF3">
    <property type="entry name" value="FI21118P1"/>
    <property type="match status" value="1"/>
</dbReference>
<dbReference type="Proteomes" id="UP000053237">
    <property type="component" value="Unassembled WGS sequence"/>
</dbReference>
<dbReference type="GO" id="GO:0003723">
    <property type="term" value="F:RNA binding"/>
    <property type="evidence" value="ECO:0007669"/>
    <property type="project" value="UniProtKB-UniRule"/>
</dbReference>
<evidence type="ECO:0000256" key="2">
    <source>
        <dbReference type="ARBA" id="ARBA00022723"/>
    </source>
</evidence>
<dbReference type="GO" id="GO:0000398">
    <property type="term" value="P:mRNA splicing, via spliceosome"/>
    <property type="evidence" value="ECO:0007669"/>
    <property type="project" value="TreeGrafter"/>
</dbReference>
<dbReference type="AlphaFoldDB" id="A0A024GPM7"/>
<dbReference type="Pfam" id="PF00076">
    <property type="entry name" value="RRM_1"/>
    <property type="match status" value="2"/>
</dbReference>
<gene>
    <name evidence="13" type="ORF">BN9_095980</name>
</gene>
<evidence type="ECO:0000313" key="13">
    <source>
        <dbReference type="EMBL" id="CCI48468.1"/>
    </source>
</evidence>
<dbReference type="InterPro" id="IPR036443">
    <property type="entry name" value="Znf_RanBP2_sf"/>
</dbReference>
<evidence type="ECO:0000256" key="1">
    <source>
        <dbReference type="ARBA" id="ARBA00004123"/>
    </source>
</evidence>
<dbReference type="InterPro" id="IPR000467">
    <property type="entry name" value="G_patch_dom"/>
</dbReference>
<dbReference type="InParanoid" id="A0A024GPM7"/>
<dbReference type="SMART" id="SM00360">
    <property type="entry name" value="RRM"/>
    <property type="match status" value="2"/>
</dbReference>
<evidence type="ECO:0000259" key="12">
    <source>
        <dbReference type="PROSITE" id="PS50199"/>
    </source>
</evidence>
<dbReference type="EMBL" id="CAIX01000227">
    <property type="protein sequence ID" value="CCI48468.1"/>
    <property type="molecule type" value="Genomic_DNA"/>
</dbReference>
<feature type="domain" description="RRM" evidence="10">
    <location>
        <begin position="220"/>
        <end position="300"/>
    </location>
</feature>
<dbReference type="PROSITE" id="PS50102">
    <property type="entry name" value="RRM"/>
    <property type="match status" value="2"/>
</dbReference>
<evidence type="ECO:0000313" key="14">
    <source>
        <dbReference type="Proteomes" id="UP000053237"/>
    </source>
</evidence>
<keyword evidence="2" id="KW-0479">Metal-binding</keyword>
<dbReference type="InterPro" id="IPR041591">
    <property type="entry name" value="OCRE"/>
</dbReference>
<name>A0A024GPM7_9STRA</name>
<dbReference type="Pfam" id="PF01585">
    <property type="entry name" value="G-patch"/>
    <property type="match status" value="1"/>
</dbReference>
<feature type="domain" description="RRM" evidence="10">
    <location>
        <begin position="46"/>
        <end position="140"/>
    </location>
</feature>
<proteinExistence type="predicted"/>
<dbReference type="SUPFAM" id="SSF90209">
    <property type="entry name" value="Ran binding protein zinc finger-like"/>
    <property type="match status" value="1"/>
</dbReference>
<keyword evidence="6 8" id="KW-0694">RNA-binding</keyword>
<sequence length="748" mass="83065">MGDATAYTYNMQLNSIPVDMAARFDRNYTDYDPKWPQRRGDLPPSLTLIVRGLSANVTDQIVRERIVHRLFSNTLQLAAALSSFHPIHVRVMYNKTTGEHRGFAFAEFGTLENAIAVVHAFANEPLFLDHRPISFAYTENYRPSRLAHELGVKPAPPRLDWICEQCHVNNFARRLSCFKCAAMKPQNPVEIPQIHYQQPVPPARSFGGYDEVNECEVPSNVLVARMLPSETDEGALQVAFACFSGIQDIRLVRDRLSAQSRGFAFIEFADVESASAVLEVAVAGRILVQDTPIRLAFAREGYHFRVHGNASSSTSQRSNSIAAIALEQAQWALANGYASQQPPTADEAAELQVNATAILCEYIRNMFADDKNVTGEDVCEFLDQAAAAARPHIEEPRKAWPVAFEKEGGGYIFAKEFGLYYDTDSMCYYDPQSKLYYNLYTGRYYRYRDGEDPAFESFIPPIPIDDAIFDGVENKALEATDTKKSKKPVMKLSFAKSLKMQKPNNTFSNNIESVPKALAPSVVAGAPNLKRKFAKEIARWSHAQRHCDVGKVEGSEQLENVVQSKQSNDTIVNVLADVPTEAPICLLCRRKFKTIAQLRKHENLSQLHKDNLAKAKQHKDAIAAQVQLVNDEERKAKKHQSCRSESNTATIVIPKNVSESKTDALESGIGGKMLKMMGWKKGKGLGKDGKGITTAINPTSFSDAQKTAGLGSVTAKAASDVPEATTYREKIQIAARARFEAASREQNQ</sequence>
<evidence type="ECO:0000256" key="4">
    <source>
        <dbReference type="ARBA" id="ARBA00022771"/>
    </source>
</evidence>
<dbReference type="OrthoDB" id="439808at2759"/>
<dbReference type="InterPro" id="IPR012677">
    <property type="entry name" value="Nucleotide-bd_a/b_plait_sf"/>
</dbReference>
<dbReference type="Pfam" id="PF17780">
    <property type="entry name" value="OCRE"/>
    <property type="match status" value="1"/>
</dbReference>
<dbReference type="Gene3D" id="3.30.70.330">
    <property type="match status" value="2"/>
</dbReference>
<keyword evidence="14" id="KW-1185">Reference proteome</keyword>
<comment type="subcellular location">
    <subcellularLocation>
        <location evidence="1">Nucleus</location>
    </subcellularLocation>
</comment>
<dbReference type="SUPFAM" id="SSF54928">
    <property type="entry name" value="RNA-binding domain, RBD"/>
    <property type="match status" value="2"/>
</dbReference>
<feature type="domain" description="RanBP2-type" evidence="12">
    <location>
        <begin position="153"/>
        <end position="186"/>
    </location>
</feature>
<dbReference type="InterPro" id="IPR000504">
    <property type="entry name" value="RRM_dom"/>
</dbReference>
<keyword evidence="3" id="KW-0677">Repeat</keyword>
<keyword evidence="4 9" id="KW-0863">Zinc-finger</keyword>
<evidence type="ECO:0008006" key="15">
    <source>
        <dbReference type="Google" id="ProtNLM"/>
    </source>
</evidence>
<evidence type="ECO:0000256" key="6">
    <source>
        <dbReference type="ARBA" id="ARBA00022884"/>
    </source>
</evidence>
<dbReference type="SMART" id="SM00443">
    <property type="entry name" value="G_patch"/>
    <property type="match status" value="1"/>
</dbReference>
<evidence type="ECO:0000256" key="5">
    <source>
        <dbReference type="ARBA" id="ARBA00022833"/>
    </source>
</evidence>
<dbReference type="InterPro" id="IPR001876">
    <property type="entry name" value="Znf_RanBP2"/>
</dbReference>
<protein>
    <recommendedName>
        <fullName evidence="15">RNA-binding protein 5</fullName>
    </recommendedName>
</protein>
<dbReference type="PROSITE" id="PS50174">
    <property type="entry name" value="G_PATCH"/>
    <property type="match status" value="1"/>
</dbReference>
<evidence type="ECO:0000256" key="8">
    <source>
        <dbReference type="PROSITE-ProRule" id="PRU00176"/>
    </source>
</evidence>
<feature type="domain" description="G-patch" evidence="11">
    <location>
        <begin position="666"/>
        <end position="715"/>
    </location>
</feature>
<reference evidence="13 14" key="1">
    <citation type="submission" date="2012-05" db="EMBL/GenBank/DDBJ databases">
        <title>Recombination and specialization in a pathogen metapopulation.</title>
        <authorList>
            <person name="Gardiner A."/>
            <person name="Kemen E."/>
            <person name="Schultz-Larsen T."/>
            <person name="MacLean D."/>
            <person name="Van Oosterhout C."/>
            <person name="Jones J.D.G."/>
        </authorList>
    </citation>
    <scope>NUCLEOTIDE SEQUENCE [LARGE SCALE GENOMIC DNA]</scope>
    <source>
        <strain evidence="13 14">Ac Nc2</strain>
    </source>
</reference>
<dbReference type="GO" id="GO:0008270">
    <property type="term" value="F:zinc ion binding"/>
    <property type="evidence" value="ECO:0007669"/>
    <property type="project" value="UniProtKB-KW"/>
</dbReference>
<evidence type="ECO:0000259" key="11">
    <source>
        <dbReference type="PROSITE" id="PS50174"/>
    </source>
</evidence>
<dbReference type="PROSITE" id="PS01358">
    <property type="entry name" value="ZF_RANBP2_1"/>
    <property type="match status" value="1"/>
</dbReference>
<dbReference type="CDD" id="cd16074">
    <property type="entry name" value="OCRE"/>
    <property type="match status" value="1"/>
</dbReference>
<keyword evidence="5" id="KW-0862">Zinc</keyword>
<evidence type="ECO:0000256" key="3">
    <source>
        <dbReference type="ARBA" id="ARBA00022737"/>
    </source>
</evidence>
<dbReference type="PANTHER" id="PTHR13948">
    <property type="entry name" value="RNA-BINDING PROTEIN"/>
    <property type="match status" value="1"/>
</dbReference>
<keyword evidence="7" id="KW-0539">Nucleus</keyword>
<organism evidence="13 14">
    <name type="scientific">Albugo candida</name>
    <dbReference type="NCBI Taxonomy" id="65357"/>
    <lineage>
        <taxon>Eukaryota</taxon>
        <taxon>Sar</taxon>
        <taxon>Stramenopiles</taxon>
        <taxon>Oomycota</taxon>
        <taxon>Peronosporomycetes</taxon>
        <taxon>Albuginales</taxon>
        <taxon>Albuginaceae</taxon>
        <taxon>Albugo</taxon>
    </lineage>
</organism>
<evidence type="ECO:0000256" key="9">
    <source>
        <dbReference type="PROSITE-ProRule" id="PRU00322"/>
    </source>
</evidence>
<dbReference type="GO" id="GO:0005634">
    <property type="term" value="C:nucleus"/>
    <property type="evidence" value="ECO:0007669"/>
    <property type="project" value="UniProtKB-SubCell"/>
</dbReference>
<dbReference type="PROSITE" id="PS50199">
    <property type="entry name" value="ZF_RANBP2_2"/>
    <property type="match status" value="1"/>
</dbReference>
<dbReference type="STRING" id="65357.A0A024GPM7"/>
<accession>A0A024GPM7</accession>
<evidence type="ECO:0000256" key="7">
    <source>
        <dbReference type="ARBA" id="ARBA00023242"/>
    </source>
</evidence>
<evidence type="ECO:0000259" key="10">
    <source>
        <dbReference type="PROSITE" id="PS50102"/>
    </source>
</evidence>
<comment type="caution">
    <text evidence="13">The sequence shown here is derived from an EMBL/GenBank/DDBJ whole genome shotgun (WGS) entry which is preliminary data.</text>
</comment>
<dbReference type="Gene3D" id="4.10.1060.10">
    <property type="entry name" value="Zinc finger, RanBP2-type"/>
    <property type="match status" value="1"/>
</dbReference>
<dbReference type="InterPro" id="IPR035979">
    <property type="entry name" value="RBD_domain_sf"/>
</dbReference>